<feature type="signal peptide" evidence="1">
    <location>
        <begin position="1"/>
        <end position="15"/>
    </location>
</feature>
<feature type="chain" id="PRO_5037226012" evidence="1">
    <location>
        <begin position="16"/>
        <end position="129"/>
    </location>
</feature>
<reference evidence="3" key="1">
    <citation type="submission" date="2022-11" db="UniProtKB">
        <authorList>
            <consortium name="WormBaseParasite"/>
        </authorList>
    </citation>
    <scope>IDENTIFICATION</scope>
</reference>
<keyword evidence="1" id="KW-0732">Signal</keyword>
<dbReference type="WBParaSite" id="nRc.2.0.1.t47924-RA">
    <property type="protein sequence ID" value="nRc.2.0.1.t47924-RA"/>
    <property type="gene ID" value="nRc.2.0.1.g47924"/>
</dbReference>
<dbReference type="Proteomes" id="UP000887565">
    <property type="component" value="Unplaced"/>
</dbReference>
<evidence type="ECO:0000313" key="2">
    <source>
        <dbReference type="Proteomes" id="UP000887565"/>
    </source>
</evidence>
<dbReference type="AlphaFoldDB" id="A0A915LA30"/>
<proteinExistence type="predicted"/>
<evidence type="ECO:0000256" key="1">
    <source>
        <dbReference type="SAM" id="SignalP"/>
    </source>
</evidence>
<evidence type="ECO:0000313" key="3">
    <source>
        <dbReference type="WBParaSite" id="nRc.2.0.1.t47924-RA"/>
    </source>
</evidence>
<protein>
    <submittedName>
        <fullName evidence="3">Uncharacterized protein</fullName>
    </submittedName>
</protein>
<organism evidence="2 3">
    <name type="scientific">Romanomermis culicivorax</name>
    <name type="common">Nematode worm</name>
    <dbReference type="NCBI Taxonomy" id="13658"/>
    <lineage>
        <taxon>Eukaryota</taxon>
        <taxon>Metazoa</taxon>
        <taxon>Ecdysozoa</taxon>
        <taxon>Nematoda</taxon>
        <taxon>Enoplea</taxon>
        <taxon>Dorylaimia</taxon>
        <taxon>Mermithida</taxon>
        <taxon>Mermithoidea</taxon>
        <taxon>Mermithidae</taxon>
        <taxon>Romanomermis</taxon>
    </lineage>
</organism>
<name>A0A915LA30_ROMCU</name>
<keyword evidence="2" id="KW-1185">Reference proteome</keyword>
<sequence length="129" mass="14212">MCCTMCLSATPKIRALFVILNKFWLGPFCIEHCKTNEILTPTTMKDSSMYKIYTEDYGYLKGQLVHTKIVLSVANGSSAGTGGPRIAAGVEGCVDNGSALLKTLDDETSSPSRRNRCDKRLIWNRAQLC</sequence>
<accession>A0A915LA30</accession>